<dbReference type="EMBL" id="CP114370">
    <property type="protein sequence ID" value="WBP83910.1"/>
    <property type="molecule type" value="Genomic_DNA"/>
</dbReference>
<evidence type="ECO:0000313" key="1">
    <source>
        <dbReference type="EMBL" id="WBP83910.1"/>
    </source>
</evidence>
<sequence>MNSKIKSMLTFDKKAYLFIPYLFLAIFLIILPILMIVISAFSTKDFDAYVLVKDSNTWNIIGRSLWIGIVSALLCLIIGFPYAYFVSTSKSKLFKIFALSLMISPLAIFTVARIYSIKGLALAIFATNPKSLNNELFIIFGLTYLNIPLMVMPLYTVFKDMPKNIIEASHDLGFGNVETIFKVVIPYGTKAILSGLGIIFLSSATTFIVSAKLLPDGSQNQLIGIVINSKINPGNKYDLSSGSMLVIVVSAIFIGIYSLLLIVPKIIFKLKKGAHYE</sequence>
<accession>A0ACD4PGZ5</accession>
<dbReference type="Proteomes" id="UP001213039">
    <property type="component" value="Chromosome"/>
</dbReference>
<name>A0ACD4PGZ5_9BACT</name>
<evidence type="ECO:0000313" key="2">
    <source>
        <dbReference type="Proteomes" id="UP001213039"/>
    </source>
</evidence>
<reference evidence="1" key="1">
    <citation type="submission" date="2022-12" db="EMBL/GenBank/DDBJ databases">
        <authorList>
            <consortium name="Asia Pacific Centre for Animal Health"/>
            <person name="Klose S.M."/>
            <person name="Legione A.R."/>
            <person name="Monotti I."/>
            <person name="Bushell R."/>
            <person name="Marenda M.S."/>
            <person name="Sugiyama T."/>
            <person name="Browning G.F."/>
            <person name="Vaz P.K."/>
        </authorList>
    </citation>
    <scope>NUCLEOTIDE SEQUENCE</scope>
    <source>
        <strain evidence="1">Felid995</strain>
    </source>
</reference>
<organism evidence="1 2">
    <name type="scientific">Mycoplasmopsis edwardii</name>
    <dbReference type="NCBI Taxonomy" id="53558"/>
    <lineage>
        <taxon>Bacteria</taxon>
        <taxon>Bacillati</taxon>
        <taxon>Mycoplasmatota</taxon>
        <taxon>Mycoplasmoidales</taxon>
        <taxon>Metamycoplasmataceae</taxon>
        <taxon>Mycoplasmopsis</taxon>
    </lineage>
</organism>
<keyword evidence="2" id="KW-1185">Reference proteome</keyword>
<proteinExistence type="predicted"/>
<protein>
    <submittedName>
        <fullName evidence="1">ABC transporter permease</fullName>
    </submittedName>
</protein>
<gene>
    <name evidence="1" type="ORF">Me_995_000538</name>
</gene>